<feature type="compositionally biased region" description="Acidic residues" evidence="1">
    <location>
        <begin position="368"/>
        <end position="381"/>
    </location>
</feature>
<dbReference type="GO" id="GO:0008168">
    <property type="term" value="F:methyltransferase activity"/>
    <property type="evidence" value="ECO:0007669"/>
    <property type="project" value="InterPro"/>
</dbReference>
<dbReference type="InterPro" id="IPR046341">
    <property type="entry name" value="SET_dom_sf"/>
</dbReference>
<dbReference type="InterPro" id="IPR001214">
    <property type="entry name" value="SET_dom"/>
</dbReference>
<reference evidence="3" key="1">
    <citation type="submission" date="2021-02" db="EMBL/GenBank/DDBJ databases">
        <authorList>
            <person name="Dougan E. K."/>
            <person name="Rhodes N."/>
            <person name="Thang M."/>
            <person name="Chan C."/>
        </authorList>
    </citation>
    <scope>NUCLEOTIDE SEQUENCE</scope>
</reference>
<accession>A0A812TK55</accession>
<evidence type="ECO:0000256" key="1">
    <source>
        <dbReference type="SAM" id="MobiDB-lite"/>
    </source>
</evidence>
<keyword evidence="4" id="KW-1185">Reference proteome</keyword>
<organism evidence="3 4">
    <name type="scientific">Symbiodinium pilosum</name>
    <name type="common">Dinoflagellate</name>
    <dbReference type="NCBI Taxonomy" id="2952"/>
    <lineage>
        <taxon>Eukaryota</taxon>
        <taxon>Sar</taxon>
        <taxon>Alveolata</taxon>
        <taxon>Dinophyceae</taxon>
        <taxon>Suessiales</taxon>
        <taxon>Symbiodiniaceae</taxon>
        <taxon>Symbiodinium</taxon>
    </lineage>
</organism>
<evidence type="ECO:0000313" key="4">
    <source>
        <dbReference type="Proteomes" id="UP000649617"/>
    </source>
</evidence>
<dbReference type="InterPro" id="IPR044237">
    <property type="entry name" value="ATXR2-like"/>
</dbReference>
<dbReference type="Gene3D" id="2.170.270.10">
    <property type="entry name" value="SET domain"/>
    <property type="match status" value="1"/>
</dbReference>
<gene>
    <name evidence="3" type="primary">ATXR2</name>
    <name evidence="3" type="ORF">SPIL2461_LOCUS13971</name>
</gene>
<feature type="region of interest" description="Disordered" evidence="1">
    <location>
        <begin position="363"/>
        <end position="382"/>
    </location>
</feature>
<dbReference type="AlphaFoldDB" id="A0A812TK55"/>
<evidence type="ECO:0000259" key="2">
    <source>
        <dbReference type="Pfam" id="PF00856"/>
    </source>
</evidence>
<comment type="caution">
    <text evidence="3">The sequence shown here is derived from an EMBL/GenBank/DDBJ whole genome shotgun (WGS) entry which is preliminary data.</text>
</comment>
<dbReference type="OrthoDB" id="408529at2759"/>
<name>A0A812TK55_SYMPI</name>
<dbReference type="SUPFAM" id="SSF82199">
    <property type="entry name" value="SET domain"/>
    <property type="match status" value="1"/>
</dbReference>
<sequence length="495" mass="54005">MAISPREKLITGAGVLGSGPDPNWIDNFTTSIFKQDYDSAREVLRAAIARGVSTHLAEQYARVLEDFLTKRDEVDNPVVLARFEECVVRETCSGQGRGLYVPSYQTWGAHLWKERPLAYIQSPGSRQCAQVCTACLLPVGSLASQLRYMNLEPPPGAETVLLSTYPDEACPVGFSPGQVVACERAGCAQVFCSELCRSWALAESSHAILCAGRLSPSSWEALQSLEHLASETDSEHLLLLAHHVACMMLARRSGQPLDEVRHRFADQFASAPWESLASEDGGSDTPEERRQCLSKAMPLLCAIFEGEVLAADFLEAEMLSRVLGTFELVNMCISLPHPLNSHRHAAEYLTEDLAKAIVQLQEPLQSDSESEPGEGGAEEAASDPLAAGQAGQLFENIIGTALCEALAFTNHSCLPNCRIEFATASQPEAKGPGLWVYSVTRRPLVPGDEVLMAYVPSVVGKPLQVRQRKMQKFGFTCHCRTCETDKVLETEPDVP</sequence>
<dbReference type="PANTHER" id="PTHR47436">
    <property type="entry name" value="HISTONE-LYSINE N-METHYLTRANSFERASE ATXR2"/>
    <property type="match status" value="1"/>
</dbReference>
<feature type="non-terminal residue" evidence="3">
    <location>
        <position position="495"/>
    </location>
</feature>
<dbReference type="PANTHER" id="PTHR47436:SF1">
    <property type="entry name" value="SET DOMAIN-CONTAINING PROTEIN"/>
    <property type="match status" value="1"/>
</dbReference>
<dbReference type="Pfam" id="PF00856">
    <property type="entry name" value="SET"/>
    <property type="match status" value="1"/>
</dbReference>
<dbReference type="EMBL" id="CAJNIZ010031446">
    <property type="protein sequence ID" value="CAE7530435.1"/>
    <property type="molecule type" value="Genomic_DNA"/>
</dbReference>
<protein>
    <submittedName>
        <fullName evidence="3">ATXR2 protein</fullName>
    </submittedName>
</protein>
<evidence type="ECO:0000313" key="3">
    <source>
        <dbReference type="EMBL" id="CAE7530435.1"/>
    </source>
</evidence>
<feature type="domain" description="SET" evidence="2">
    <location>
        <begin position="402"/>
        <end position="454"/>
    </location>
</feature>
<dbReference type="Proteomes" id="UP000649617">
    <property type="component" value="Unassembled WGS sequence"/>
</dbReference>
<proteinExistence type="predicted"/>